<evidence type="ECO:0000313" key="3">
    <source>
        <dbReference type="Proteomes" id="UP000693946"/>
    </source>
</evidence>
<name>A0AAV6QXL7_SOLSE</name>
<gene>
    <name evidence="2" type="ORF">JOB18_040327</name>
</gene>
<feature type="compositionally biased region" description="Basic and acidic residues" evidence="1">
    <location>
        <begin position="72"/>
        <end position="83"/>
    </location>
</feature>
<dbReference type="Proteomes" id="UP000693946">
    <property type="component" value="Linkage Group LG3"/>
</dbReference>
<evidence type="ECO:0000256" key="1">
    <source>
        <dbReference type="SAM" id="MobiDB-lite"/>
    </source>
</evidence>
<reference evidence="2 3" key="1">
    <citation type="journal article" date="2021" name="Sci. Rep.">
        <title>Chromosome anchoring in Senegalese sole (Solea senegalensis) reveals sex-associated markers and genome rearrangements in flatfish.</title>
        <authorList>
            <person name="Guerrero-Cozar I."/>
            <person name="Gomez-Garrido J."/>
            <person name="Berbel C."/>
            <person name="Martinez-Blanch J.F."/>
            <person name="Alioto T."/>
            <person name="Claros M.G."/>
            <person name="Gagnaire P.A."/>
            <person name="Manchado M."/>
        </authorList>
    </citation>
    <scope>NUCLEOTIDE SEQUENCE [LARGE SCALE GENOMIC DNA]</scope>
    <source>
        <strain evidence="2">Sse05_10M</strain>
    </source>
</reference>
<feature type="region of interest" description="Disordered" evidence="1">
    <location>
        <begin position="68"/>
        <end position="87"/>
    </location>
</feature>
<dbReference type="PANTHER" id="PTHR28336:SF4">
    <property type="entry name" value="DEATH DOMAIN-CONTAINING PROTEIN 1"/>
    <property type="match status" value="1"/>
</dbReference>
<evidence type="ECO:0000313" key="2">
    <source>
        <dbReference type="EMBL" id="KAG7497583.1"/>
    </source>
</evidence>
<feature type="region of interest" description="Disordered" evidence="1">
    <location>
        <begin position="546"/>
        <end position="584"/>
    </location>
</feature>
<feature type="compositionally biased region" description="Polar residues" evidence="1">
    <location>
        <begin position="232"/>
        <end position="243"/>
    </location>
</feature>
<comment type="caution">
    <text evidence="2">The sequence shown here is derived from an EMBL/GenBank/DDBJ whole genome shotgun (WGS) entry which is preliminary data.</text>
</comment>
<proteinExistence type="predicted"/>
<organism evidence="2 3">
    <name type="scientific">Solea senegalensis</name>
    <name type="common">Senegalese sole</name>
    <dbReference type="NCBI Taxonomy" id="28829"/>
    <lineage>
        <taxon>Eukaryota</taxon>
        <taxon>Metazoa</taxon>
        <taxon>Chordata</taxon>
        <taxon>Craniata</taxon>
        <taxon>Vertebrata</taxon>
        <taxon>Euteleostomi</taxon>
        <taxon>Actinopterygii</taxon>
        <taxon>Neopterygii</taxon>
        <taxon>Teleostei</taxon>
        <taxon>Neoteleostei</taxon>
        <taxon>Acanthomorphata</taxon>
        <taxon>Carangaria</taxon>
        <taxon>Pleuronectiformes</taxon>
        <taxon>Pleuronectoidei</taxon>
        <taxon>Soleidae</taxon>
        <taxon>Solea</taxon>
    </lineage>
</organism>
<accession>A0AAV6QXL7</accession>
<dbReference type="PANTHER" id="PTHR28336">
    <property type="entry name" value="BA1-643"/>
    <property type="match status" value="1"/>
</dbReference>
<sequence>MAHFKTPTSLKNVIGCPCGTGWVRSECPLLTSHRCKPRSENKGSSYLPFVGDNIHHLLMDGNLYFNEEMDDESPHGTKREDGLPSKLTGTAEDVHAEVKAGRKRCIGEDSGEEVQTRSGEGLLGPVGHEKKDEGRGRSADEEQCEQKALLVLEEMRIFHSETVAAWRDALRECGCMFNKSPAGGSGQQLPSTTDSFSDLFQSVVEDVEKIMQKLSTIITKLDVNWVEGSAERTSACQETSDPQTPAEPEDGNSHLRVSDPHETESSEHQREVEEEPSPDTEQTGCDDVGETGEETEVKVQLSDNEDGASPASHGDLLAETEKDEEARNVKVEEEKKSDWITVGLTGKMEDGDSHVPDACFIRAPEGAAGGLRCDMADACSCLMVTSSEELVSRVIRVTLHGRAKFPFPVTVVVPFCARYRGNYRDVAVKIIDGERRVSYLTPVATEGIYGGQRGSFAEVRVYSLGLFAVVSCLKKENYTIPRRGLSLKLSMDHRVCLNYLPGAFTVPVMAQTMIQPVEAILLASVKSRRDVFHSVVSTSPLLDLTHPTSRPMRRPLTVTLPCPPNPEKKRGTRGQGKRTEQPASPRVRILGASLTSVKEMSTELLIALGSRDKQWSVLEKVTVRSQQSGLVSFELTENFDRLLVVRLLSPLQPCHLVSLAEELEESVGCHGVTVVLQRRQDDPHTALVAALPSRDLSWELNKLRARGNGGLLETSSDISMCEGDQLLLRFSGNITSTRSRGDQNDVPLERLTFHTQRMNHLQVHLTEVDPFGNYSSPHYKGTALFYKVTRGELQWRGDTAAVPKDATRRGDPVCALPLTLPKRARSINRPVAARVKLCEETDALSDSLLLWLAGELSEEETVALVSSLRLRRSTAQLVKLRAGDSVSMQAFHILAMWRRGQPAHPHQPKASHLAQCLAKSGRPDLARELLLRQAAADRQQAH</sequence>
<feature type="compositionally biased region" description="Basic and acidic residues" evidence="1">
    <location>
        <begin position="251"/>
        <end position="271"/>
    </location>
</feature>
<dbReference type="EMBL" id="JAGKHQ010000015">
    <property type="protein sequence ID" value="KAG7497583.1"/>
    <property type="molecule type" value="Genomic_DNA"/>
</dbReference>
<feature type="compositionally biased region" description="Basic and acidic residues" evidence="1">
    <location>
        <begin position="127"/>
        <end position="140"/>
    </location>
</feature>
<feature type="region of interest" description="Disordered" evidence="1">
    <location>
        <begin position="107"/>
        <end position="142"/>
    </location>
</feature>
<evidence type="ECO:0008006" key="4">
    <source>
        <dbReference type="Google" id="ProtNLM"/>
    </source>
</evidence>
<protein>
    <recommendedName>
        <fullName evidence="4">Death domain containing 1</fullName>
    </recommendedName>
</protein>
<keyword evidence="3" id="KW-1185">Reference proteome</keyword>
<feature type="region of interest" description="Disordered" evidence="1">
    <location>
        <begin position="232"/>
        <end position="332"/>
    </location>
</feature>
<dbReference type="AlphaFoldDB" id="A0AAV6QXL7"/>